<sequence>MPGAPYNMQSANCCKGGVLTSMTQDASKLGTTFQMNYIKASVPLRYLKGSNFTMPKHFTFGIPGYTCGIPFQVPPSLPKMDTVGNKFWVSTSLAFTSMINLHHLHQNVVSPCLYSTIVSLSLAPHAAVIAKGYQEPIVSNDIGMLWGLHYYKDMWLAHGDNGNVQIEVLLRKDAGEFSFKDGWTFPRKILFNGDECVMPSPDTYPRLPNTAHVATKSPLILLFSIIILLPILF</sequence>
<keyword evidence="5" id="KW-0325">Glycoprotein</keyword>
<name>A0AAN9JR65_CLITE</name>
<comment type="subcellular location">
    <subcellularLocation>
        <location evidence="1">Cell membrane</location>
        <topology evidence="1">Lipid-anchor</topology>
        <topology evidence="1">GPI-anchor</topology>
    </subcellularLocation>
</comment>
<feature type="domain" description="COBRA C-terminal" evidence="7">
    <location>
        <begin position="139"/>
        <end position="205"/>
    </location>
</feature>
<keyword evidence="9" id="KW-1185">Reference proteome</keyword>
<dbReference type="InterPro" id="IPR006918">
    <property type="entry name" value="COBRA_pln"/>
</dbReference>
<dbReference type="Pfam" id="PF04833">
    <property type="entry name" value="COBRA"/>
    <property type="match status" value="1"/>
</dbReference>
<reference evidence="8 9" key="1">
    <citation type="submission" date="2024-01" db="EMBL/GenBank/DDBJ databases">
        <title>The genomes of 5 underutilized Papilionoideae crops provide insights into root nodulation and disease resistance.</title>
        <authorList>
            <person name="Yuan L."/>
        </authorList>
    </citation>
    <scope>NUCLEOTIDE SEQUENCE [LARGE SCALE GENOMIC DNA]</scope>
    <source>
        <strain evidence="8">LY-2023</strain>
        <tissue evidence="8">Leaf</tissue>
    </source>
</reference>
<comment type="caution">
    <text evidence="8">The sequence shown here is derived from an EMBL/GenBank/DDBJ whole genome shotgun (WGS) entry which is preliminary data.</text>
</comment>
<dbReference type="PANTHER" id="PTHR31673:SF30">
    <property type="entry name" value="COBRA-LIKE PROTEIN 6"/>
    <property type="match status" value="1"/>
</dbReference>
<accession>A0AAN9JR65</accession>
<evidence type="ECO:0000256" key="1">
    <source>
        <dbReference type="ARBA" id="ARBA00004609"/>
    </source>
</evidence>
<gene>
    <name evidence="8" type="ORF">RJT34_13234</name>
</gene>
<dbReference type="Pfam" id="PF25079">
    <property type="entry name" value="COB_C"/>
    <property type="match status" value="1"/>
</dbReference>
<keyword evidence="3" id="KW-0472">Membrane</keyword>
<evidence type="ECO:0000313" key="8">
    <source>
        <dbReference type="EMBL" id="KAK7302347.1"/>
    </source>
</evidence>
<evidence type="ECO:0000256" key="3">
    <source>
        <dbReference type="ARBA" id="ARBA00022622"/>
    </source>
</evidence>
<dbReference type="GO" id="GO:0052324">
    <property type="term" value="P:plant-type cell wall cellulose biosynthetic process"/>
    <property type="evidence" value="ECO:0007669"/>
    <property type="project" value="TreeGrafter"/>
</dbReference>
<evidence type="ECO:0000256" key="2">
    <source>
        <dbReference type="ARBA" id="ARBA00005507"/>
    </source>
</evidence>
<evidence type="ECO:0000259" key="7">
    <source>
        <dbReference type="Pfam" id="PF25079"/>
    </source>
</evidence>
<dbReference type="GO" id="GO:0005886">
    <property type="term" value="C:plasma membrane"/>
    <property type="evidence" value="ECO:0007669"/>
    <property type="project" value="UniProtKB-SubCell"/>
</dbReference>
<dbReference type="PANTHER" id="PTHR31673">
    <property type="entry name" value="PROTEIN COBRA"/>
    <property type="match status" value="1"/>
</dbReference>
<dbReference type="Proteomes" id="UP001359559">
    <property type="component" value="Unassembled WGS sequence"/>
</dbReference>
<dbReference type="EMBL" id="JAYKXN010000003">
    <property type="protein sequence ID" value="KAK7302347.1"/>
    <property type="molecule type" value="Genomic_DNA"/>
</dbReference>
<keyword evidence="6" id="KW-0449">Lipoprotein</keyword>
<dbReference type="GO" id="GO:0098552">
    <property type="term" value="C:side of membrane"/>
    <property type="evidence" value="ECO:0007669"/>
    <property type="project" value="UniProtKB-KW"/>
</dbReference>
<dbReference type="AlphaFoldDB" id="A0AAN9JR65"/>
<proteinExistence type="inferred from homology"/>
<protein>
    <recommendedName>
        <fullName evidence="7">COBRA C-terminal domain-containing protein</fullName>
    </recommendedName>
</protein>
<keyword evidence="3" id="KW-0336">GPI-anchor</keyword>
<comment type="similarity">
    <text evidence="2">Belongs to the COBRA family.</text>
</comment>
<keyword evidence="4" id="KW-0732">Signal</keyword>
<evidence type="ECO:0000256" key="4">
    <source>
        <dbReference type="ARBA" id="ARBA00022729"/>
    </source>
</evidence>
<evidence type="ECO:0000313" key="9">
    <source>
        <dbReference type="Proteomes" id="UP001359559"/>
    </source>
</evidence>
<evidence type="ECO:0000256" key="6">
    <source>
        <dbReference type="ARBA" id="ARBA00023288"/>
    </source>
</evidence>
<organism evidence="8 9">
    <name type="scientific">Clitoria ternatea</name>
    <name type="common">Butterfly pea</name>
    <dbReference type="NCBI Taxonomy" id="43366"/>
    <lineage>
        <taxon>Eukaryota</taxon>
        <taxon>Viridiplantae</taxon>
        <taxon>Streptophyta</taxon>
        <taxon>Embryophyta</taxon>
        <taxon>Tracheophyta</taxon>
        <taxon>Spermatophyta</taxon>
        <taxon>Magnoliopsida</taxon>
        <taxon>eudicotyledons</taxon>
        <taxon>Gunneridae</taxon>
        <taxon>Pentapetalae</taxon>
        <taxon>rosids</taxon>
        <taxon>fabids</taxon>
        <taxon>Fabales</taxon>
        <taxon>Fabaceae</taxon>
        <taxon>Papilionoideae</taxon>
        <taxon>50 kb inversion clade</taxon>
        <taxon>NPAAA clade</taxon>
        <taxon>indigoferoid/millettioid clade</taxon>
        <taxon>Phaseoleae</taxon>
        <taxon>Clitoria</taxon>
    </lineage>
</organism>
<dbReference type="GO" id="GO:0010215">
    <property type="term" value="P:cellulose microfibril organization"/>
    <property type="evidence" value="ECO:0007669"/>
    <property type="project" value="InterPro"/>
</dbReference>
<evidence type="ECO:0000256" key="5">
    <source>
        <dbReference type="ARBA" id="ARBA00023180"/>
    </source>
</evidence>
<dbReference type="InterPro" id="IPR056900">
    <property type="entry name" value="COB_C"/>
</dbReference>